<dbReference type="PROSITE" id="PS50011">
    <property type="entry name" value="PROTEIN_KINASE_DOM"/>
    <property type="match status" value="1"/>
</dbReference>
<sequence length="956" mass="108396">MRSSVYSSLRSQGSPAFSGLSGLTLKCSKIMLASIIVLLLRFAVGYSIITWTGTFALYQWILFATEGWLVGYKEFRDFMMGDMILTCLGYLAFGRPETTQPRRTRLWDRLKRLLKRSRAGAIALPLDDSEAQPIELEDTPLAEPDPVQPPADDSWSPPAGFEENLSRWLALESGEFLWITVEDPRSIHRLACAANSIFEGEKRLWAGLVDVSRAQTVGWALVHGLASASLDFRRTVGYTLPQVISQLFAWFPIHRRFYLVPPMLESSSTWYREPKDLLNDCIGKPFERRYDDQGVLMKLKMFGTVLVVHGIKNKEQAAQMWEIIHILQRQLKEEYSWVLRIVIITEPRLFRRVVKKQTLNLGSLPIMHIVEPGLLLYSETRGTLRPPHLSENVFKLMVEGVYRMGGLDAERTWPELTQISKNRTRKNTDPADRTALDIFFYWYKVSQDRRHIQKIISLIPSIAPSRFSQALARDNTKVAETLQELFLLDNYREALEVVPREHSKGVLNLIHSVLDNGFSKGFEENSQVFEAFLKQTHRILNALVGHLGHLPDGFDISNVSLRSDHPVNRGGFAIIYRGFYPDPVGTAPVEVALKVLPIFGHHSEEEKRRTWDKFTREALVWRYLKHPNVVPFLGIDSATFDSPQRALVSPWMAQGSVLDFLAKNSPAGSYALDLCRNIIDGLEYLHSRNVIHGDLCGRNILIGQNGRACLSDFGLAAFVEADTTSSHSGSRQWMSPELLNQPPGMRFRRTVASDVWAFACVCCEIWTEGTVPFSRMEMISDGQTLQNPYPDKPADKAGVEMPDTLWEICQWCWNSEAAERPALLVINDMLSSMNQNTTGLPLAPSRENRTSSPQQRSPSNPSAQTVLVRFGPVPSLDLSNPEETFRTEIFDNLMEHAQLPQSALVEPLLVYTSVDEPDSLDLHFRSAVEANGFAMTWRMRRFEPYLECSAEIVEGY</sequence>
<dbReference type="InterPro" id="IPR050198">
    <property type="entry name" value="Non-receptor_tyrosine_kinases"/>
</dbReference>
<dbReference type="AlphaFoldDB" id="A0AAD7G396"/>
<gene>
    <name evidence="6" type="ORF">FB45DRAFT_889933</name>
</gene>
<dbReference type="PANTHER" id="PTHR24418">
    <property type="entry name" value="TYROSINE-PROTEIN KINASE"/>
    <property type="match status" value="1"/>
</dbReference>
<feature type="domain" description="Protein kinase" evidence="5">
    <location>
        <begin position="561"/>
        <end position="830"/>
    </location>
</feature>
<evidence type="ECO:0000256" key="3">
    <source>
        <dbReference type="SAM" id="MobiDB-lite"/>
    </source>
</evidence>
<protein>
    <recommendedName>
        <fullName evidence="5">Protein kinase domain-containing protein</fullName>
    </recommendedName>
</protein>
<evidence type="ECO:0000313" key="7">
    <source>
        <dbReference type="Proteomes" id="UP001221142"/>
    </source>
</evidence>
<keyword evidence="1" id="KW-0547">Nucleotide-binding</keyword>
<name>A0AAD7G396_9AGAR</name>
<feature type="transmembrane region" description="Helical" evidence="4">
    <location>
        <begin position="30"/>
        <end position="49"/>
    </location>
</feature>
<organism evidence="6 7">
    <name type="scientific">Roridomyces roridus</name>
    <dbReference type="NCBI Taxonomy" id="1738132"/>
    <lineage>
        <taxon>Eukaryota</taxon>
        <taxon>Fungi</taxon>
        <taxon>Dikarya</taxon>
        <taxon>Basidiomycota</taxon>
        <taxon>Agaricomycotina</taxon>
        <taxon>Agaricomycetes</taxon>
        <taxon>Agaricomycetidae</taxon>
        <taxon>Agaricales</taxon>
        <taxon>Marasmiineae</taxon>
        <taxon>Mycenaceae</taxon>
        <taxon>Roridomyces</taxon>
    </lineage>
</organism>
<keyword evidence="4" id="KW-0812">Transmembrane</keyword>
<dbReference type="Pfam" id="PF07714">
    <property type="entry name" value="PK_Tyr_Ser-Thr"/>
    <property type="match status" value="1"/>
</dbReference>
<reference evidence="6" key="1">
    <citation type="submission" date="2023-03" db="EMBL/GenBank/DDBJ databases">
        <title>Massive genome expansion in bonnet fungi (Mycena s.s.) driven by repeated elements and novel gene families across ecological guilds.</title>
        <authorList>
            <consortium name="Lawrence Berkeley National Laboratory"/>
            <person name="Harder C.B."/>
            <person name="Miyauchi S."/>
            <person name="Viragh M."/>
            <person name="Kuo A."/>
            <person name="Thoen E."/>
            <person name="Andreopoulos B."/>
            <person name="Lu D."/>
            <person name="Skrede I."/>
            <person name="Drula E."/>
            <person name="Henrissat B."/>
            <person name="Morin E."/>
            <person name="Kohler A."/>
            <person name="Barry K."/>
            <person name="LaButti K."/>
            <person name="Morin E."/>
            <person name="Salamov A."/>
            <person name="Lipzen A."/>
            <person name="Mereny Z."/>
            <person name="Hegedus B."/>
            <person name="Baldrian P."/>
            <person name="Stursova M."/>
            <person name="Weitz H."/>
            <person name="Taylor A."/>
            <person name="Grigoriev I.V."/>
            <person name="Nagy L.G."/>
            <person name="Martin F."/>
            <person name="Kauserud H."/>
        </authorList>
    </citation>
    <scope>NUCLEOTIDE SEQUENCE</scope>
    <source>
        <strain evidence="6">9284</strain>
    </source>
</reference>
<feature type="region of interest" description="Disordered" evidence="3">
    <location>
        <begin position="836"/>
        <end position="863"/>
    </location>
</feature>
<dbReference type="EMBL" id="JARKIF010000001">
    <property type="protein sequence ID" value="KAJ7651209.1"/>
    <property type="molecule type" value="Genomic_DNA"/>
</dbReference>
<dbReference type="Gene3D" id="1.10.510.10">
    <property type="entry name" value="Transferase(Phosphotransferase) domain 1"/>
    <property type="match status" value="1"/>
</dbReference>
<dbReference type="InterPro" id="IPR000719">
    <property type="entry name" value="Prot_kinase_dom"/>
</dbReference>
<comment type="caution">
    <text evidence="6">The sequence shown here is derived from an EMBL/GenBank/DDBJ whole genome shotgun (WGS) entry which is preliminary data.</text>
</comment>
<keyword evidence="4" id="KW-0472">Membrane</keyword>
<proteinExistence type="predicted"/>
<dbReference type="PROSITE" id="PS00109">
    <property type="entry name" value="PROTEIN_KINASE_TYR"/>
    <property type="match status" value="1"/>
</dbReference>
<evidence type="ECO:0000259" key="5">
    <source>
        <dbReference type="PROSITE" id="PS50011"/>
    </source>
</evidence>
<evidence type="ECO:0000313" key="6">
    <source>
        <dbReference type="EMBL" id="KAJ7651209.1"/>
    </source>
</evidence>
<dbReference type="SUPFAM" id="SSF56112">
    <property type="entry name" value="Protein kinase-like (PK-like)"/>
    <property type="match status" value="1"/>
</dbReference>
<keyword evidence="2" id="KW-0067">ATP-binding</keyword>
<evidence type="ECO:0000256" key="2">
    <source>
        <dbReference type="ARBA" id="ARBA00022840"/>
    </source>
</evidence>
<keyword evidence="4" id="KW-1133">Transmembrane helix</keyword>
<evidence type="ECO:0000256" key="4">
    <source>
        <dbReference type="SAM" id="Phobius"/>
    </source>
</evidence>
<dbReference type="InterPro" id="IPR001245">
    <property type="entry name" value="Ser-Thr/Tyr_kinase_cat_dom"/>
</dbReference>
<keyword evidence="7" id="KW-1185">Reference proteome</keyword>
<dbReference type="InterPro" id="IPR011009">
    <property type="entry name" value="Kinase-like_dom_sf"/>
</dbReference>
<dbReference type="GO" id="GO:0005524">
    <property type="term" value="F:ATP binding"/>
    <property type="evidence" value="ECO:0007669"/>
    <property type="project" value="UniProtKB-KW"/>
</dbReference>
<feature type="compositionally biased region" description="Low complexity" evidence="3">
    <location>
        <begin position="851"/>
        <end position="863"/>
    </location>
</feature>
<dbReference type="GO" id="GO:0004672">
    <property type="term" value="F:protein kinase activity"/>
    <property type="evidence" value="ECO:0007669"/>
    <property type="project" value="InterPro"/>
</dbReference>
<dbReference type="PRINTS" id="PR00109">
    <property type="entry name" value="TYRKINASE"/>
</dbReference>
<accession>A0AAD7G396</accession>
<evidence type="ECO:0000256" key="1">
    <source>
        <dbReference type="ARBA" id="ARBA00022741"/>
    </source>
</evidence>
<dbReference type="InterPro" id="IPR008266">
    <property type="entry name" value="Tyr_kinase_AS"/>
</dbReference>
<dbReference type="Proteomes" id="UP001221142">
    <property type="component" value="Unassembled WGS sequence"/>
</dbReference>